<reference evidence="1" key="1">
    <citation type="journal article" date="2019" name="Sci. Rep.">
        <title>Draft genome of Tanacetum cinerariifolium, the natural source of mosquito coil.</title>
        <authorList>
            <person name="Yamashiro T."/>
            <person name="Shiraishi A."/>
            <person name="Satake H."/>
            <person name="Nakayama K."/>
        </authorList>
    </citation>
    <scope>NUCLEOTIDE SEQUENCE</scope>
</reference>
<protein>
    <submittedName>
        <fullName evidence="1">Uncharacterized protein</fullName>
    </submittedName>
</protein>
<proteinExistence type="predicted"/>
<dbReference type="AlphaFoldDB" id="A0A6L2NKV5"/>
<evidence type="ECO:0000313" key="1">
    <source>
        <dbReference type="EMBL" id="GEU85134.1"/>
    </source>
</evidence>
<accession>A0A6L2NKV5</accession>
<comment type="caution">
    <text evidence="1">The sequence shown here is derived from an EMBL/GenBank/DDBJ whole genome shotgun (WGS) entry which is preliminary data.</text>
</comment>
<gene>
    <name evidence="1" type="ORF">Tci_057112</name>
</gene>
<dbReference type="EMBL" id="BKCJ010009043">
    <property type="protein sequence ID" value="GEU85134.1"/>
    <property type="molecule type" value="Genomic_DNA"/>
</dbReference>
<name>A0A6L2NKV5_TANCI</name>
<sequence length="119" mass="13558">MCFGGKDLDFVSLDWSSVSFSINEKHETAMARWSKARTRAVEVGKRVSNYWRNACATFYIVTAVNKVQVSIYALMWFTDSDKYSMSLPEKLSGDLEPIVSHSYEVDRKKAKLDCSDRVG</sequence>
<organism evidence="1">
    <name type="scientific">Tanacetum cinerariifolium</name>
    <name type="common">Dalmatian daisy</name>
    <name type="synonym">Chrysanthemum cinerariifolium</name>
    <dbReference type="NCBI Taxonomy" id="118510"/>
    <lineage>
        <taxon>Eukaryota</taxon>
        <taxon>Viridiplantae</taxon>
        <taxon>Streptophyta</taxon>
        <taxon>Embryophyta</taxon>
        <taxon>Tracheophyta</taxon>
        <taxon>Spermatophyta</taxon>
        <taxon>Magnoliopsida</taxon>
        <taxon>eudicotyledons</taxon>
        <taxon>Gunneridae</taxon>
        <taxon>Pentapetalae</taxon>
        <taxon>asterids</taxon>
        <taxon>campanulids</taxon>
        <taxon>Asterales</taxon>
        <taxon>Asteraceae</taxon>
        <taxon>Asteroideae</taxon>
        <taxon>Anthemideae</taxon>
        <taxon>Anthemidinae</taxon>
        <taxon>Tanacetum</taxon>
    </lineage>
</organism>